<accession>A0A239BYJ2</accession>
<organism evidence="1 2">
    <name type="scientific">Dokdonia pacifica</name>
    <dbReference type="NCBI Taxonomy" id="1627892"/>
    <lineage>
        <taxon>Bacteria</taxon>
        <taxon>Pseudomonadati</taxon>
        <taxon>Bacteroidota</taxon>
        <taxon>Flavobacteriia</taxon>
        <taxon>Flavobacteriales</taxon>
        <taxon>Flavobacteriaceae</taxon>
        <taxon>Dokdonia</taxon>
    </lineage>
</organism>
<dbReference type="Proteomes" id="UP000198379">
    <property type="component" value="Unassembled WGS sequence"/>
</dbReference>
<dbReference type="GO" id="GO:0015035">
    <property type="term" value="F:protein-disulfide reductase activity"/>
    <property type="evidence" value="ECO:0007669"/>
    <property type="project" value="InterPro"/>
</dbReference>
<reference evidence="1 2" key="1">
    <citation type="submission" date="2017-06" db="EMBL/GenBank/DDBJ databases">
        <authorList>
            <person name="Kim H.J."/>
            <person name="Triplett B.A."/>
        </authorList>
    </citation>
    <scope>NUCLEOTIDE SEQUENCE [LARGE SCALE GENOMIC DNA]</scope>
    <source>
        <strain evidence="1 2">DSM 25597</strain>
    </source>
</reference>
<dbReference type="PANTHER" id="PTHR33639">
    <property type="entry name" value="THIOL-DISULFIDE OXIDOREDUCTASE DCC"/>
    <property type="match status" value="1"/>
</dbReference>
<dbReference type="InterPro" id="IPR052927">
    <property type="entry name" value="DCC_oxidoreductase"/>
</dbReference>
<evidence type="ECO:0000313" key="2">
    <source>
        <dbReference type="Proteomes" id="UP000198379"/>
    </source>
</evidence>
<name>A0A239BYJ2_9FLAO</name>
<dbReference type="Pfam" id="PF04134">
    <property type="entry name" value="DCC1-like"/>
    <property type="match status" value="1"/>
</dbReference>
<dbReference type="PANTHER" id="PTHR33639:SF2">
    <property type="entry name" value="DUF393 DOMAIN-CONTAINING PROTEIN"/>
    <property type="match status" value="1"/>
</dbReference>
<gene>
    <name evidence="1" type="ORF">SAMN06265376_1074</name>
</gene>
<sequence>MSLQYKKIILFDGDCSFCNSTVDYLFKKNSKRSLYFTSQQSRIGKELLEKKNLPSNLDTIYFYSDGKVYEKAAAFFHIAKELDSPWRYFSFLRQITPRSLGNWCYDRIAKRRHLLLGKKDSCRLMTKEEQQYFLL</sequence>
<keyword evidence="2" id="KW-1185">Reference proteome</keyword>
<proteinExistence type="predicted"/>
<dbReference type="InterPro" id="IPR007263">
    <property type="entry name" value="DCC1-like"/>
</dbReference>
<protein>
    <submittedName>
        <fullName evidence="1">Predicted thiol-disulfide oxidoreductase YuxK, DCC family</fullName>
    </submittedName>
</protein>
<dbReference type="EMBL" id="FZNY01000007">
    <property type="protein sequence ID" value="SNS12498.1"/>
    <property type="molecule type" value="Genomic_DNA"/>
</dbReference>
<evidence type="ECO:0000313" key="1">
    <source>
        <dbReference type="EMBL" id="SNS12498.1"/>
    </source>
</evidence>
<dbReference type="AlphaFoldDB" id="A0A239BYJ2"/>
<dbReference type="OrthoDB" id="9785438at2"/>
<dbReference type="RefSeq" id="WP_089373010.1">
    <property type="nucleotide sequence ID" value="NZ_BMEP01000004.1"/>
</dbReference>